<protein>
    <submittedName>
        <fullName evidence="1">Uncharacterized protein</fullName>
    </submittedName>
</protein>
<proteinExistence type="predicted"/>
<dbReference type="AlphaFoldDB" id="A0A9X3RZI0"/>
<sequence>MGSADRLLIVVPDGVKAVQGRPDAHAKWRTYPIENGLARLPYFGYRWRLVR</sequence>
<keyword evidence="2" id="KW-1185">Reference proteome</keyword>
<organism evidence="1 2">
    <name type="scientific">Solirubrobacter ginsenosidimutans</name>
    <dbReference type="NCBI Taxonomy" id="490573"/>
    <lineage>
        <taxon>Bacteria</taxon>
        <taxon>Bacillati</taxon>
        <taxon>Actinomycetota</taxon>
        <taxon>Thermoleophilia</taxon>
        <taxon>Solirubrobacterales</taxon>
        <taxon>Solirubrobacteraceae</taxon>
        <taxon>Solirubrobacter</taxon>
    </lineage>
</organism>
<gene>
    <name evidence="1" type="ORF">OM076_11565</name>
</gene>
<evidence type="ECO:0000313" key="2">
    <source>
        <dbReference type="Proteomes" id="UP001149140"/>
    </source>
</evidence>
<dbReference type="Proteomes" id="UP001149140">
    <property type="component" value="Unassembled WGS sequence"/>
</dbReference>
<name>A0A9X3RZI0_9ACTN</name>
<dbReference type="RefSeq" id="WP_270040025.1">
    <property type="nucleotide sequence ID" value="NZ_JAPDOD010000008.1"/>
</dbReference>
<comment type="caution">
    <text evidence="1">The sequence shown here is derived from an EMBL/GenBank/DDBJ whole genome shotgun (WGS) entry which is preliminary data.</text>
</comment>
<reference evidence="1" key="1">
    <citation type="submission" date="2022-10" db="EMBL/GenBank/DDBJ databases">
        <title>The WGS of Solirubrobacter ginsenosidimutans DSM 21036.</title>
        <authorList>
            <person name="Jiang Z."/>
        </authorList>
    </citation>
    <scope>NUCLEOTIDE SEQUENCE</scope>
    <source>
        <strain evidence="1">DSM 21036</strain>
    </source>
</reference>
<evidence type="ECO:0000313" key="1">
    <source>
        <dbReference type="EMBL" id="MDA0160905.1"/>
    </source>
</evidence>
<accession>A0A9X3RZI0</accession>
<dbReference type="EMBL" id="JAPDOD010000008">
    <property type="protein sequence ID" value="MDA0160905.1"/>
    <property type="molecule type" value="Genomic_DNA"/>
</dbReference>